<sequence length="168" mass="18345">MNSTMRRTSAWTGWVAFAACTLLVLGVLNLFQGFTALFSDGYFVTRSGDLLVWNYNTWGVILLIFGGLQILIGGGLLTGATWARVAGAVLVMLNIIGEIGFLAAHPVWSTIVIALDLVVLFALTVRWNASQGYPDRDESTAEWRARDEEAYRSGTGAHRRTDSGETMP</sequence>
<feature type="region of interest" description="Disordered" evidence="1">
    <location>
        <begin position="132"/>
        <end position="168"/>
    </location>
</feature>
<evidence type="ECO:0000313" key="5">
    <source>
        <dbReference type="Proteomes" id="UP000286931"/>
    </source>
</evidence>
<evidence type="ECO:0000259" key="3">
    <source>
        <dbReference type="Pfam" id="PF23636"/>
    </source>
</evidence>
<feature type="transmembrane region" description="Helical" evidence="2">
    <location>
        <begin position="110"/>
        <end position="129"/>
    </location>
</feature>
<evidence type="ECO:0000313" key="4">
    <source>
        <dbReference type="EMBL" id="GCE01289.1"/>
    </source>
</evidence>
<evidence type="ECO:0000256" key="2">
    <source>
        <dbReference type="SAM" id="Phobius"/>
    </source>
</evidence>
<dbReference type="OrthoDB" id="4482242at2"/>
<dbReference type="EMBL" id="BIFH01000047">
    <property type="protein sequence ID" value="GCE01289.1"/>
    <property type="molecule type" value="Genomic_DNA"/>
</dbReference>
<proteinExistence type="predicted"/>
<evidence type="ECO:0000256" key="1">
    <source>
        <dbReference type="SAM" id="MobiDB-lite"/>
    </source>
</evidence>
<feature type="transmembrane region" description="Helical" evidence="2">
    <location>
        <begin position="12"/>
        <end position="38"/>
    </location>
</feature>
<feature type="compositionally biased region" description="Basic and acidic residues" evidence="1">
    <location>
        <begin position="134"/>
        <end position="151"/>
    </location>
</feature>
<keyword evidence="2" id="KW-0472">Membrane</keyword>
<feature type="domain" description="DUF7144" evidence="3">
    <location>
        <begin position="14"/>
        <end position="127"/>
    </location>
</feature>
<reference evidence="4 5" key="1">
    <citation type="submission" date="2018-12" db="EMBL/GenBank/DDBJ databases">
        <title>Draft genome sequence of Embleya hyalina NBRC 13850T.</title>
        <authorList>
            <person name="Komaki H."/>
            <person name="Hosoyama A."/>
            <person name="Kimura A."/>
            <person name="Ichikawa N."/>
            <person name="Tamura T."/>
        </authorList>
    </citation>
    <scope>NUCLEOTIDE SEQUENCE [LARGE SCALE GENOMIC DNA]</scope>
    <source>
        <strain evidence="4 5">NBRC 13850</strain>
    </source>
</reference>
<keyword evidence="2" id="KW-1133">Transmembrane helix</keyword>
<keyword evidence="5" id="KW-1185">Reference proteome</keyword>
<dbReference type="InterPro" id="IPR055568">
    <property type="entry name" value="DUF7144"/>
</dbReference>
<dbReference type="Proteomes" id="UP000286931">
    <property type="component" value="Unassembled WGS sequence"/>
</dbReference>
<comment type="caution">
    <text evidence="4">The sequence shown here is derived from an EMBL/GenBank/DDBJ whole genome shotgun (WGS) entry which is preliminary data.</text>
</comment>
<keyword evidence="2" id="KW-0812">Transmembrane</keyword>
<dbReference type="AlphaFoldDB" id="A0A401Z357"/>
<feature type="transmembrane region" description="Helical" evidence="2">
    <location>
        <begin position="58"/>
        <end position="78"/>
    </location>
</feature>
<gene>
    <name evidence="4" type="ORF">EHYA_09053</name>
</gene>
<feature type="transmembrane region" description="Helical" evidence="2">
    <location>
        <begin position="85"/>
        <end position="104"/>
    </location>
</feature>
<accession>A0A401Z357</accession>
<dbReference type="Pfam" id="PF23636">
    <property type="entry name" value="DUF7144"/>
    <property type="match status" value="1"/>
</dbReference>
<dbReference type="PROSITE" id="PS51257">
    <property type="entry name" value="PROKAR_LIPOPROTEIN"/>
    <property type="match status" value="1"/>
</dbReference>
<organism evidence="4 5">
    <name type="scientific">Embleya hyalina</name>
    <dbReference type="NCBI Taxonomy" id="516124"/>
    <lineage>
        <taxon>Bacteria</taxon>
        <taxon>Bacillati</taxon>
        <taxon>Actinomycetota</taxon>
        <taxon>Actinomycetes</taxon>
        <taxon>Kitasatosporales</taxon>
        <taxon>Streptomycetaceae</taxon>
        <taxon>Embleya</taxon>
    </lineage>
</organism>
<name>A0A401Z357_9ACTN</name>
<protein>
    <submittedName>
        <fullName evidence="4">Membrane protein</fullName>
    </submittedName>
</protein>
<dbReference type="RefSeq" id="WP_126642930.1">
    <property type="nucleotide sequence ID" value="NZ_BIFH01000047.1"/>
</dbReference>
<feature type="compositionally biased region" description="Basic and acidic residues" evidence="1">
    <location>
        <begin position="159"/>
        <end position="168"/>
    </location>
</feature>